<organism evidence="3 4">
    <name type="scientific">Arthrobacter stackebrandtii</name>
    <dbReference type="NCBI Taxonomy" id="272161"/>
    <lineage>
        <taxon>Bacteria</taxon>
        <taxon>Bacillati</taxon>
        <taxon>Actinomycetota</taxon>
        <taxon>Actinomycetes</taxon>
        <taxon>Micrococcales</taxon>
        <taxon>Micrococcaceae</taxon>
        <taxon>Arthrobacter</taxon>
    </lineage>
</organism>
<gene>
    <name evidence="3" type="ORF">JOF48_001085</name>
</gene>
<keyword evidence="4" id="KW-1185">Reference proteome</keyword>
<evidence type="ECO:0000313" key="3">
    <source>
        <dbReference type="EMBL" id="MBP2412286.1"/>
    </source>
</evidence>
<feature type="compositionally biased region" description="Basic and acidic residues" evidence="2">
    <location>
        <begin position="611"/>
        <end position="626"/>
    </location>
</feature>
<feature type="coiled-coil region" evidence="1">
    <location>
        <begin position="71"/>
        <end position="98"/>
    </location>
</feature>
<dbReference type="InterPro" id="IPR029058">
    <property type="entry name" value="AB_hydrolase_fold"/>
</dbReference>
<feature type="region of interest" description="Disordered" evidence="2">
    <location>
        <begin position="603"/>
        <end position="637"/>
    </location>
</feature>
<evidence type="ECO:0000313" key="4">
    <source>
        <dbReference type="Proteomes" id="UP000711614"/>
    </source>
</evidence>
<keyword evidence="1" id="KW-0175">Coiled coil</keyword>
<dbReference type="Proteomes" id="UP000711614">
    <property type="component" value="Unassembled WGS sequence"/>
</dbReference>
<evidence type="ECO:0000256" key="1">
    <source>
        <dbReference type="SAM" id="Coils"/>
    </source>
</evidence>
<reference evidence="3 4" key="1">
    <citation type="submission" date="2021-03" db="EMBL/GenBank/DDBJ databases">
        <title>Sequencing the genomes of 1000 actinobacteria strains.</title>
        <authorList>
            <person name="Klenk H.-P."/>
        </authorList>
    </citation>
    <scope>NUCLEOTIDE SEQUENCE [LARGE SCALE GENOMIC DNA]</scope>
    <source>
        <strain evidence="3 4">DSM 16005</strain>
    </source>
</reference>
<dbReference type="RefSeq" id="WP_209678141.1">
    <property type="nucleotide sequence ID" value="NZ_JAGIOI010000001.1"/>
</dbReference>
<proteinExistence type="predicted"/>
<comment type="caution">
    <text evidence="3">The sequence shown here is derived from an EMBL/GenBank/DDBJ whole genome shotgun (WGS) entry which is preliminary data.</text>
</comment>
<accession>A0ABS4YU08</accession>
<dbReference type="SUPFAM" id="SSF53474">
    <property type="entry name" value="alpha/beta-Hydrolases"/>
    <property type="match status" value="1"/>
</dbReference>
<evidence type="ECO:0000256" key="2">
    <source>
        <dbReference type="SAM" id="MobiDB-lite"/>
    </source>
</evidence>
<dbReference type="Gene3D" id="3.40.50.1820">
    <property type="entry name" value="alpha/beta hydrolase"/>
    <property type="match status" value="1"/>
</dbReference>
<dbReference type="EMBL" id="JAGIOI010000001">
    <property type="protein sequence ID" value="MBP2412286.1"/>
    <property type="molecule type" value="Genomic_DNA"/>
</dbReference>
<sequence length="637" mass="68450">MSDKPVLLFLHGVGDGDPDGQWKAALEQSLARSGYPSLDAATVIAPMYAHALKGFDEPEQLPARTFKAPNRDAAKLNRRDFERRLAAMEHRIGRQDQEHPFNEAMAYVATPVHDWAADLAVQVKSFKQAANYLSSKQIRAQVLNRILAAVPESGKVVIVAHSLGSVIAADLLLRLPVDVEVSALITIGSPLANGRFKLDDLRDALTDPPPHLSWWVNFRNAWDPVAIRRGLSSVFPWMLDHTINTGSDTNPAVPHGAIAYLGHSTVADTIGCALFGSRSKEIAFVQPAVDIPLNEVEVKTLMGLRYCHLIKNELSGDMRRRYLIALRSVQSQTISDLYAHNAATNRPIPSQLARLDFDYSNDNSLLPEPTFDRSGTSKEEAVTLLTAVSTTNVIAPFDITVSKEIEQTALEELASEMGLKRQFGSDVLEAGKRAQGILRDSQNMQWVKVGALVAGTAALVVGTGGLALTAAPGLAGAAVITSALASFGPGGMIGGLITAGALVGGGGLLAGSGGGTMVAGLAGDETSVDQFEGFLALQLAAVILRQQHKIDSDPSVWQVLTEIETRVSRQHERLDEISDPKSSSVASLAKKRIMVKRALKYMSDNGLEPGGPEKAEPLPKAVEKRAARFMPQLQRGR</sequence>
<protein>
    <submittedName>
        <fullName evidence="3">Coiled-coil protein SlyX</fullName>
    </submittedName>
</protein>
<name>A0ABS4YU08_9MICC</name>